<accession>A0A812UWC1</accession>
<keyword evidence="2" id="KW-0472">Membrane</keyword>
<dbReference type="AlphaFoldDB" id="A0A812UWC1"/>
<proteinExistence type="predicted"/>
<gene>
    <name evidence="3" type="ORF">SPIL2461_LOCUS15836</name>
</gene>
<evidence type="ECO:0000256" key="2">
    <source>
        <dbReference type="SAM" id="Phobius"/>
    </source>
</evidence>
<organism evidence="3 4">
    <name type="scientific">Symbiodinium pilosum</name>
    <name type="common">Dinoflagellate</name>
    <dbReference type="NCBI Taxonomy" id="2952"/>
    <lineage>
        <taxon>Eukaryota</taxon>
        <taxon>Sar</taxon>
        <taxon>Alveolata</taxon>
        <taxon>Dinophyceae</taxon>
        <taxon>Suessiales</taxon>
        <taxon>Symbiodiniaceae</taxon>
        <taxon>Symbiodinium</taxon>
    </lineage>
</organism>
<feature type="compositionally biased region" description="Basic and acidic residues" evidence="1">
    <location>
        <begin position="1188"/>
        <end position="1207"/>
    </location>
</feature>
<feature type="region of interest" description="Disordered" evidence="1">
    <location>
        <begin position="1104"/>
        <end position="1134"/>
    </location>
</feature>
<keyword evidence="2" id="KW-0812">Transmembrane</keyword>
<protein>
    <submittedName>
        <fullName evidence="3">Uncharacterized protein</fullName>
    </submittedName>
</protein>
<evidence type="ECO:0000313" key="3">
    <source>
        <dbReference type="EMBL" id="CAE7594731.1"/>
    </source>
</evidence>
<sequence>MQALLLFLVPVLYAQNSENVSNETANLPYVEAKLEAIPATVQACGELIFNGANSFDSRGDPLQFFWGFGPGTPSWFRTPRLSTLLQEATATSAASVVVGPGILSEAGARLGEQLREGEVRLEVRLIVRNALGNSTEAVVSAGVVGSTAQAEPVIFPVGATDSQLRHSDSLRLSVITSEAPFALQCALRDPGQSAGRTNVTWEYRGVEPGFGPFQALESLAALNPLWRDQSGDPNSVELLPYAFQPGTFHLLRAVAAFDTRPTLAPRANVVFRIAVEPLPPLEVHIIGPRIASQCGFELSVSAWDPTQPSDLSDFEFEWRCSSIVQVGELDICASLPNFGPAASQTDGMGAAGPKLMVRPGLLPGIHRFSVIVRRKIGGGPSAIARNPVQVRNTSFATLALKFPNYAYTGKVNLSDGIPVVGAAVDVAGQAGPGCLVPEVHWQWVLIEDRLLPRLDRILPTQAETMGNFLELQSGVSDGGLLPGIPYYHVLLQSDSESALADVLATAPDRPPLENILRNGVAIAITSPKFVAEEPPSAGSITASLADVAVSVRFLSVQMLQKTMDERPTVLEYEFVAFPLQEIQRGTDPDDSPAPQIDWDNPRSSRYWKELSGQLLRPWGRSPEALVHMPAGQYHLAVRARDDEGAIAVAMATEPLIVDAEQNFTVAYVEALLASVQVTNDVWQLLQAAVAVAATADPIVRQKECSTDFFGTVTCKQIPAQEVVRPVFEMLTAAAPFVRGDLVGKLGFAVMMLLQTVSVSVLQAVDVTAVFGDSFDPRNLTDPEDQAVAVFWNVSRLQIPYEFTAVAGQLLVSTQERLLLDQARDARHALDRYAAEEVWSGITMTLSALQMATSAAAAALARQVQGLVDGLAASTLPRLRPGEEIQLASMRHAFHAEMLLAKERAGSDVRLPGVFVPRQLSTGSSQSCDEMEVQVTSWFALNPRFWAPRGFGVTDLVLPNTSMKGIYLRRCGEPVFQEGLSTPLEIDLDISQPEVVYPGYLVEYMCATFDESLGAWSTAGVTSKSPITNTSTEMTCLASNSFGLFAALFRVVREEPPNTTTPMPPPPEVDEGLTLGALIAIVGGGSVLLCGCIGAGYAWHVMRSREPVEPEPEEEEEEVVETESESEVAELPDPDPALTKLRLAAEAGTLTAREILAHHTAPTGIIKQELVRALDIGYEKKRREAQAKAFRKEQKGKEEVVEIAKSDSGDDTSQASFTPVHGKEFAQANPRRARLSSPMTSGSAPPSRQSEQRSSRASRGSGSRRQSSGSQRRRSQQSG</sequence>
<keyword evidence="2" id="KW-1133">Transmembrane helix</keyword>
<keyword evidence="4" id="KW-1185">Reference proteome</keyword>
<reference evidence="3" key="1">
    <citation type="submission" date="2021-02" db="EMBL/GenBank/DDBJ databases">
        <authorList>
            <person name="Dougan E. K."/>
            <person name="Rhodes N."/>
            <person name="Thang M."/>
            <person name="Chan C."/>
        </authorList>
    </citation>
    <scope>NUCLEOTIDE SEQUENCE</scope>
</reference>
<feature type="region of interest" description="Disordered" evidence="1">
    <location>
        <begin position="1188"/>
        <end position="1278"/>
    </location>
</feature>
<evidence type="ECO:0000256" key="1">
    <source>
        <dbReference type="SAM" id="MobiDB-lite"/>
    </source>
</evidence>
<feature type="compositionally biased region" description="Polar residues" evidence="1">
    <location>
        <begin position="1236"/>
        <end position="1245"/>
    </location>
</feature>
<dbReference type="EMBL" id="CAJNIZ010039779">
    <property type="protein sequence ID" value="CAE7594731.1"/>
    <property type="molecule type" value="Genomic_DNA"/>
</dbReference>
<evidence type="ECO:0000313" key="4">
    <source>
        <dbReference type="Proteomes" id="UP000649617"/>
    </source>
</evidence>
<feature type="compositionally biased region" description="Low complexity" evidence="1">
    <location>
        <begin position="1254"/>
        <end position="1269"/>
    </location>
</feature>
<comment type="caution">
    <text evidence="3">The sequence shown here is derived from an EMBL/GenBank/DDBJ whole genome shotgun (WGS) entry which is preliminary data.</text>
</comment>
<feature type="compositionally biased region" description="Acidic residues" evidence="1">
    <location>
        <begin position="1108"/>
        <end position="1132"/>
    </location>
</feature>
<feature type="transmembrane region" description="Helical" evidence="2">
    <location>
        <begin position="1072"/>
        <end position="1098"/>
    </location>
</feature>
<dbReference type="OrthoDB" id="424634at2759"/>
<name>A0A812UWC1_SYMPI</name>
<feature type="non-terminal residue" evidence="3">
    <location>
        <position position="1278"/>
    </location>
</feature>
<dbReference type="Proteomes" id="UP000649617">
    <property type="component" value="Unassembled WGS sequence"/>
</dbReference>